<keyword evidence="1" id="KW-0813">Transport</keyword>
<dbReference type="InterPro" id="IPR000923">
    <property type="entry name" value="BlueCu_1"/>
</dbReference>
<feature type="domain" description="Blue (type 1) copper" evidence="5">
    <location>
        <begin position="1043"/>
        <end position="1162"/>
    </location>
</feature>
<dbReference type="NCBIfam" id="TIGR02604">
    <property type="entry name" value="Piru_Ver_Nterm"/>
    <property type="match status" value="1"/>
</dbReference>
<dbReference type="PROSITE" id="PS00196">
    <property type="entry name" value="COPPER_BLUE"/>
    <property type="match status" value="1"/>
</dbReference>
<dbReference type="SUPFAM" id="SSF49503">
    <property type="entry name" value="Cupredoxins"/>
    <property type="match status" value="1"/>
</dbReference>
<keyword evidence="4" id="KW-0186">Copper</keyword>
<dbReference type="InterPro" id="IPR013428">
    <property type="entry name" value="Membrane-bound_put_N"/>
</dbReference>
<dbReference type="Gene3D" id="3.40.50.880">
    <property type="match status" value="1"/>
</dbReference>
<dbReference type="SUPFAM" id="SSF52317">
    <property type="entry name" value="Class I glutamine amidotransferase-like"/>
    <property type="match status" value="1"/>
</dbReference>
<evidence type="ECO:0000256" key="2">
    <source>
        <dbReference type="ARBA" id="ARBA00022723"/>
    </source>
</evidence>
<feature type="domain" description="DUF7133" evidence="7">
    <location>
        <begin position="280"/>
        <end position="663"/>
    </location>
</feature>
<dbReference type="PANTHER" id="PTHR33546:SF1">
    <property type="entry name" value="LARGE, MULTIFUNCTIONAL SECRETED PROTEIN"/>
    <property type="match status" value="1"/>
</dbReference>
<evidence type="ECO:0000256" key="1">
    <source>
        <dbReference type="ARBA" id="ARBA00022448"/>
    </source>
</evidence>
<evidence type="ECO:0000259" key="5">
    <source>
        <dbReference type="Pfam" id="PF00127"/>
    </source>
</evidence>
<dbReference type="InterPro" id="IPR029062">
    <property type="entry name" value="Class_I_gatase-like"/>
</dbReference>
<dbReference type="InterPro" id="IPR011989">
    <property type="entry name" value="ARM-like"/>
</dbReference>
<dbReference type="Pfam" id="PF00127">
    <property type="entry name" value="Copper-bind"/>
    <property type="match status" value="1"/>
</dbReference>
<protein>
    <submittedName>
        <fullName evidence="8">PVC-type heme-binding CxxCH protein</fullName>
    </submittedName>
</protein>
<dbReference type="InterPro" id="IPR008979">
    <property type="entry name" value="Galactose-bd-like_sf"/>
</dbReference>
<dbReference type="InterPro" id="IPR011042">
    <property type="entry name" value="6-blade_b-propeller_TolB-like"/>
</dbReference>
<sequence>MKLNFSTLGTLVFLLILVSCGSKEKKQAWKDDQPRRIEMLFLGHEIEHHNSKAYFPILASALTKDGINITYTEDVNDLNAENLSLYDGLIIYANHEEITPSQEEALLSYVKEGHAFVPLHCASFCFKNSPEYINMVGAQFKEHGMGTFTTEIIKKEHPIMQNIESFSTWDETYVHDKIADDIEVLMERVEGGHHEPWTWVKNYGEGKVFYTAYGHDERTWTHPGFQNLVKEGILWAVDDTAKKNWEAFASTIPVLQYEERANIPNYEKRDPAPKYQLPLSPEESEKLIQVPAGFKLELFASEPDIINPIAINWDEKGRLWVIETVDYPNTVRNDNGVGDDRIKICEDTDGDGKADKFTIFAENLNIPTSFSFYDGGIVVSQAPHFLYLKDTDGDDKADVREVMIDGWGTFDTHAGPSNLQYGIDNQLYGVVGYSGFEGQIFGDDFKFNQNVYRFHPKKETFEVLTNTSNNTWGLGLMEDNSIFASTANNTHSVYVGIPNALMDDIKGIPATGSLKIDGHYSMQPITDNIRQVDVFGGFTAAAGHHFYTARNYPSKYWNKMAFVCEPTGNLVHINKIKKVGAGYEEVDGGNLFASSDEWVSPVEAKVGPDGNVWVADWYNFIIQHNPTPSEERGGYKAENGDGNAYVNPLRDKSRGRIWRIVPKGEGQMESLVLDASDSDELLEQLQNTNMFWRITAQRLLVESGNTKILPELFELVQNQSQDETGMNVGAFHALWTIDGLVSLDANKEAREVVQGALRHPSAAVRKAALQMLPRTEASDKVVEESKVLYDKDASVRMAAILYLAERGPSDAIGKLLFDLSEDDTILEDSWLSKAVYAAAAKHKEGFNSAYFADNPNFSVEKVEVAKREATDFDDSNWKTMELPQFIEDAGLNIDGIIWFRKSFEFDPVGRTYISLGPIDDSDIIYLNGTQIGVTEGEYDRNRYYQIDNSLFKKGKNVLAIRVEDTGGGGGVYGKPDQLYLRSDKKNLPLAGTWKYEVETDFSASAKNSFGGSTIAEVFVKNYASEGTANGLGEEEDDSERVVINMKVVKNEMKFDLTEFVVGTGEKVELVLDNVDFMQHNLVIVKPGTKDKVGAAADKMAADPDGASKNYVPEMSEVLFATALINPEEKVSLKFTAPSEPGEYPYICTFPGHWRIMQGVMKVVTN</sequence>
<dbReference type="SUPFAM" id="SSF48371">
    <property type="entry name" value="ARM repeat"/>
    <property type="match status" value="1"/>
</dbReference>
<keyword evidence="2" id="KW-0479">Metal-binding</keyword>
<dbReference type="RefSeq" id="WP_192461855.1">
    <property type="nucleotide sequence ID" value="NZ_JACYFJ010000002.1"/>
</dbReference>
<dbReference type="SUPFAM" id="SSF49785">
    <property type="entry name" value="Galactose-binding domain-like"/>
    <property type="match status" value="1"/>
</dbReference>
<dbReference type="SUPFAM" id="SSF50952">
    <property type="entry name" value="Soluble quinoprotein glucose dehydrogenase"/>
    <property type="match status" value="1"/>
</dbReference>
<dbReference type="InterPro" id="IPR055557">
    <property type="entry name" value="DUF7133"/>
</dbReference>
<evidence type="ECO:0000259" key="7">
    <source>
        <dbReference type="Pfam" id="PF23500"/>
    </source>
</evidence>
<dbReference type="Gene3D" id="1.25.10.10">
    <property type="entry name" value="Leucine-rich Repeat Variant"/>
    <property type="match status" value="1"/>
</dbReference>
<evidence type="ECO:0000259" key="6">
    <source>
        <dbReference type="Pfam" id="PF06283"/>
    </source>
</evidence>
<dbReference type="Proteomes" id="UP001595814">
    <property type="component" value="Unassembled WGS sequence"/>
</dbReference>
<name>A0ABV8JX48_9FLAO</name>
<dbReference type="PANTHER" id="PTHR33546">
    <property type="entry name" value="LARGE, MULTIFUNCTIONAL SECRETED PROTEIN-RELATED"/>
    <property type="match status" value="1"/>
</dbReference>
<dbReference type="Pfam" id="PF06283">
    <property type="entry name" value="ThuA"/>
    <property type="match status" value="1"/>
</dbReference>
<proteinExistence type="predicted"/>
<dbReference type="InterPro" id="IPR016024">
    <property type="entry name" value="ARM-type_fold"/>
</dbReference>
<dbReference type="CDD" id="cd04233">
    <property type="entry name" value="Auracyanin"/>
    <property type="match status" value="1"/>
</dbReference>
<keyword evidence="9" id="KW-1185">Reference proteome</keyword>
<reference evidence="9" key="1">
    <citation type="journal article" date="2019" name="Int. J. Syst. Evol. Microbiol.">
        <title>The Global Catalogue of Microorganisms (GCM) 10K type strain sequencing project: providing services to taxonomists for standard genome sequencing and annotation.</title>
        <authorList>
            <consortium name="The Broad Institute Genomics Platform"/>
            <consortium name="The Broad Institute Genome Sequencing Center for Infectious Disease"/>
            <person name="Wu L."/>
            <person name="Ma J."/>
        </authorList>
    </citation>
    <scope>NUCLEOTIDE SEQUENCE [LARGE SCALE GENOMIC DNA]</scope>
    <source>
        <strain evidence="9">CECT 7477</strain>
    </source>
</reference>
<keyword evidence="3" id="KW-0249">Electron transport</keyword>
<evidence type="ECO:0000313" key="9">
    <source>
        <dbReference type="Proteomes" id="UP001595814"/>
    </source>
</evidence>
<evidence type="ECO:0000313" key="8">
    <source>
        <dbReference type="EMBL" id="MFC4097148.1"/>
    </source>
</evidence>
<dbReference type="InterPro" id="IPR011041">
    <property type="entry name" value="Quinoprot_gluc/sorb_DH_b-prop"/>
</dbReference>
<evidence type="ECO:0000256" key="3">
    <source>
        <dbReference type="ARBA" id="ARBA00022982"/>
    </source>
</evidence>
<feature type="domain" description="ThuA-like" evidence="6">
    <location>
        <begin position="45"/>
        <end position="236"/>
    </location>
</feature>
<comment type="caution">
    <text evidence="8">The sequence shown here is derived from an EMBL/GenBank/DDBJ whole genome shotgun (WGS) entry which is preliminary data.</text>
</comment>
<dbReference type="InterPro" id="IPR028871">
    <property type="entry name" value="BlueCu_1_BS"/>
</dbReference>
<organism evidence="8 9">
    <name type="scientific">Euzebyella saccharophila</name>
    <dbReference type="NCBI Taxonomy" id="679664"/>
    <lineage>
        <taxon>Bacteria</taxon>
        <taxon>Pseudomonadati</taxon>
        <taxon>Bacteroidota</taxon>
        <taxon>Flavobacteriia</taxon>
        <taxon>Flavobacteriales</taxon>
        <taxon>Flavobacteriaceae</taxon>
        <taxon>Euzebyella</taxon>
    </lineage>
</organism>
<accession>A0ABV8JX48</accession>
<dbReference type="Gene3D" id="2.60.40.420">
    <property type="entry name" value="Cupredoxins - blue copper proteins"/>
    <property type="match status" value="1"/>
</dbReference>
<evidence type="ECO:0000256" key="4">
    <source>
        <dbReference type="ARBA" id="ARBA00023008"/>
    </source>
</evidence>
<dbReference type="Pfam" id="PF23500">
    <property type="entry name" value="DUF7133"/>
    <property type="match status" value="1"/>
</dbReference>
<dbReference type="InterPro" id="IPR029010">
    <property type="entry name" value="ThuA-like"/>
</dbReference>
<dbReference type="EMBL" id="JBHSAW010000010">
    <property type="protein sequence ID" value="MFC4097148.1"/>
    <property type="molecule type" value="Genomic_DNA"/>
</dbReference>
<gene>
    <name evidence="8" type="ORF">ACFOUT_14755</name>
</gene>
<dbReference type="PROSITE" id="PS51257">
    <property type="entry name" value="PROKAR_LIPOPROTEIN"/>
    <property type="match status" value="1"/>
</dbReference>
<dbReference type="Gene3D" id="2.120.10.30">
    <property type="entry name" value="TolB, C-terminal domain"/>
    <property type="match status" value="1"/>
</dbReference>
<dbReference type="InterPro" id="IPR008972">
    <property type="entry name" value="Cupredoxin"/>
</dbReference>
<dbReference type="Gene3D" id="2.60.120.260">
    <property type="entry name" value="Galactose-binding domain-like"/>
    <property type="match status" value="1"/>
</dbReference>